<name>A0A2G5B5R1_COERN</name>
<feature type="region of interest" description="Disordered" evidence="1">
    <location>
        <begin position="206"/>
        <end position="275"/>
    </location>
</feature>
<feature type="compositionally biased region" description="Polar residues" evidence="1">
    <location>
        <begin position="210"/>
        <end position="252"/>
    </location>
</feature>
<protein>
    <submittedName>
        <fullName evidence="2">Uncharacterized protein</fullName>
    </submittedName>
</protein>
<feature type="region of interest" description="Disordered" evidence="1">
    <location>
        <begin position="310"/>
        <end position="345"/>
    </location>
</feature>
<dbReference type="STRING" id="763665.A0A2G5B5R1"/>
<feature type="region of interest" description="Disordered" evidence="1">
    <location>
        <begin position="367"/>
        <end position="452"/>
    </location>
</feature>
<evidence type="ECO:0000313" key="3">
    <source>
        <dbReference type="Proteomes" id="UP000242474"/>
    </source>
</evidence>
<dbReference type="EMBL" id="KZ303519">
    <property type="protein sequence ID" value="PIA14332.1"/>
    <property type="molecule type" value="Genomic_DNA"/>
</dbReference>
<gene>
    <name evidence="2" type="ORF">COEREDRAFT_82845</name>
</gene>
<reference evidence="2 3" key="1">
    <citation type="journal article" date="2015" name="Genome Biol. Evol.">
        <title>Phylogenomic analyses indicate that early fungi evolved digesting cell walls of algal ancestors of land plants.</title>
        <authorList>
            <person name="Chang Y."/>
            <person name="Wang S."/>
            <person name="Sekimoto S."/>
            <person name="Aerts A.L."/>
            <person name="Choi C."/>
            <person name="Clum A."/>
            <person name="LaButti K.M."/>
            <person name="Lindquist E.A."/>
            <person name="Yee Ngan C."/>
            <person name="Ohm R.A."/>
            <person name="Salamov A.A."/>
            <person name="Grigoriev I.V."/>
            <person name="Spatafora J.W."/>
            <person name="Berbee M.L."/>
        </authorList>
    </citation>
    <scope>NUCLEOTIDE SEQUENCE [LARGE SCALE GENOMIC DNA]</scope>
    <source>
        <strain evidence="2 3">NRRL 1564</strain>
    </source>
</reference>
<dbReference type="Proteomes" id="UP000242474">
    <property type="component" value="Unassembled WGS sequence"/>
</dbReference>
<feature type="compositionally biased region" description="Basic and acidic residues" evidence="1">
    <location>
        <begin position="255"/>
        <end position="267"/>
    </location>
</feature>
<feature type="compositionally biased region" description="Acidic residues" evidence="1">
    <location>
        <begin position="426"/>
        <end position="435"/>
    </location>
</feature>
<proteinExistence type="predicted"/>
<accession>A0A2G5B5R1</accession>
<evidence type="ECO:0000256" key="1">
    <source>
        <dbReference type="SAM" id="MobiDB-lite"/>
    </source>
</evidence>
<feature type="region of interest" description="Disordered" evidence="1">
    <location>
        <begin position="597"/>
        <end position="654"/>
    </location>
</feature>
<dbReference type="AlphaFoldDB" id="A0A2G5B5R1"/>
<keyword evidence="3" id="KW-1185">Reference proteome</keyword>
<sequence length="654" mass="71518">MLRPFRIPETRLLVINDLVVQVTVTFRTDEDEEMRYRYAEDEELQSLVQTSVISLVNCGYTDGIARGPGFVLYQKRKKWPIGRRYIFTRHGEPLQSSLHKYFFQLELLDWEGQQHGNVVEITELRGVGMSPSSSSIAGSTIEGLEAVALPPMSAIFGQGVPSEELVPTPKRSNLAQSDFTNSHQKVGENSADDFSLFEADLDNGYKRTQHSSVGNGSTMQQNTEDSPDLSTAGRTRTLSRSSVGSVDSNTGRNMIETEERVVGRQTEDSGSVGRLGRTSWYRSLHGISPLSRPAKSLSSENEIGLGVMEPPQIPRVAGTPHKSPGTNTGQSLPPPVRGAESSGLGSIAQRFRRKLLSPIPIPRVASRLAHASDAGSASESEPAEGSVRDTTAAEGKRKLATEAPRTDMPPPRKRPAHVQPTKESEIELEPETELEPESKQLPSRRPSVPEAVKNALWRRLRTPLSRRADTGAPKLSVRERIAAFNSLSVRGRGTTVPSSQSVLTPVTESYAEDSEIRSSNNSPIQEKSKQIKAATIRTRVGTTTGFLSVAAPKAMATVENQHQSHTNNSVRADSPALSQMSSVSSRVQDTINALERAGVQVQQQDMERSGIKRPAESGDALTSPTKRPRAPSVGTSRRNPLRVMHQMVRRHTGR</sequence>
<organism evidence="2 3">
    <name type="scientific">Coemansia reversa (strain ATCC 12441 / NRRL 1564)</name>
    <dbReference type="NCBI Taxonomy" id="763665"/>
    <lineage>
        <taxon>Eukaryota</taxon>
        <taxon>Fungi</taxon>
        <taxon>Fungi incertae sedis</taxon>
        <taxon>Zoopagomycota</taxon>
        <taxon>Kickxellomycotina</taxon>
        <taxon>Kickxellomycetes</taxon>
        <taxon>Kickxellales</taxon>
        <taxon>Kickxellaceae</taxon>
        <taxon>Coemansia</taxon>
    </lineage>
</organism>
<feature type="compositionally biased region" description="Basic and acidic residues" evidence="1">
    <location>
        <begin position="605"/>
        <end position="616"/>
    </location>
</feature>
<feature type="compositionally biased region" description="Low complexity" evidence="1">
    <location>
        <begin position="369"/>
        <end position="385"/>
    </location>
</feature>
<dbReference type="OrthoDB" id="2313105at2759"/>
<evidence type="ECO:0000313" key="2">
    <source>
        <dbReference type="EMBL" id="PIA14332.1"/>
    </source>
</evidence>